<dbReference type="Pfam" id="PF04468">
    <property type="entry name" value="PSP1"/>
    <property type="match status" value="1"/>
</dbReference>
<dbReference type="EMBL" id="VOOR01000046">
    <property type="protein sequence ID" value="TXB61769.1"/>
    <property type="molecule type" value="Genomic_DNA"/>
</dbReference>
<keyword evidence="4" id="KW-1185">Reference proteome</keyword>
<dbReference type="AlphaFoldDB" id="A0A5C6RIH3"/>
<name>A0A5C6RIH3_9BACT</name>
<evidence type="ECO:0000256" key="1">
    <source>
        <dbReference type="SAM" id="MobiDB-lite"/>
    </source>
</evidence>
<dbReference type="RefSeq" id="WP_147168877.1">
    <property type="nucleotide sequence ID" value="NZ_VOOR01000046.1"/>
</dbReference>
<dbReference type="InterPro" id="IPR007557">
    <property type="entry name" value="PSP1_C"/>
</dbReference>
<evidence type="ECO:0000313" key="3">
    <source>
        <dbReference type="EMBL" id="TXB61769.1"/>
    </source>
</evidence>
<dbReference type="PANTHER" id="PTHR43830:SF3">
    <property type="entry name" value="PROTEIN PSP1"/>
    <property type="match status" value="1"/>
</dbReference>
<sequence>MGCTGCTTCSTDSPKGCRSNGGCATGGCNRLNTYDWLAATEITEPDPFDVVEVSFKNGARKAFFRNQEHTRAITGDMVVVETGTGMDVGRITLSGDLVRLQMKKKKTSEKDVNLNVIRKANDRDLERLAEAREMEMHTMVRARAIARSLNLDMKVGDVEYQGDKRKATFYYTADGRVDFRELIRHYAKEFRVKIEMRQIGARQESARIGGLGSCGRELCCSTWLTDFKSVTTAAARYQNLAINQSKLSGMCGRLKCCLNYELDTYLDALEQFPRNADKLHTLAGTAILIKTDIFKGLMYYAYQNESGRGKLYALEASVAKEIKQQNKRGEKPADLVSLQVILDVDQSEVEMDYEDVTGVIELPEEKRKKSRRRKKSKGKKIGGHTNTAKESSTSAGNNTKPKAPAPSKGDGQSKDQGPNQGKKKSSSRRKRGGKGRGRRNDNPKPDAPKP</sequence>
<dbReference type="PROSITE" id="PS51411">
    <property type="entry name" value="PSP1_C"/>
    <property type="match status" value="1"/>
</dbReference>
<feature type="compositionally biased region" description="Basic and acidic residues" evidence="1">
    <location>
        <begin position="438"/>
        <end position="450"/>
    </location>
</feature>
<evidence type="ECO:0000259" key="2">
    <source>
        <dbReference type="PROSITE" id="PS51411"/>
    </source>
</evidence>
<dbReference type="InterPro" id="IPR047767">
    <property type="entry name" value="PSP1-like"/>
</dbReference>
<evidence type="ECO:0000313" key="4">
    <source>
        <dbReference type="Proteomes" id="UP000321580"/>
    </source>
</evidence>
<dbReference type="GO" id="GO:0005737">
    <property type="term" value="C:cytoplasm"/>
    <property type="evidence" value="ECO:0007669"/>
    <property type="project" value="TreeGrafter"/>
</dbReference>
<organism evidence="3 4">
    <name type="scientific">Phaeodactylibacter luteus</name>
    <dbReference type="NCBI Taxonomy" id="1564516"/>
    <lineage>
        <taxon>Bacteria</taxon>
        <taxon>Pseudomonadati</taxon>
        <taxon>Bacteroidota</taxon>
        <taxon>Saprospiria</taxon>
        <taxon>Saprospirales</taxon>
        <taxon>Haliscomenobacteraceae</taxon>
        <taxon>Phaeodactylibacter</taxon>
    </lineage>
</organism>
<feature type="compositionally biased region" description="Basic residues" evidence="1">
    <location>
        <begin position="421"/>
        <end position="437"/>
    </location>
</feature>
<dbReference type="OrthoDB" id="9779344at2"/>
<feature type="region of interest" description="Disordered" evidence="1">
    <location>
        <begin position="364"/>
        <end position="450"/>
    </location>
</feature>
<dbReference type="PANTHER" id="PTHR43830">
    <property type="entry name" value="PROTEIN PSP1"/>
    <property type="match status" value="1"/>
</dbReference>
<comment type="caution">
    <text evidence="3">The sequence shown here is derived from an EMBL/GenBank/DDBJ whole genome shotgun (WGS) entry which is preliminary data.</text>
</comment>
<dbReference type="NCBIfam" id="NF041131">
    <property type="entry name" value="RicT_YaaT_fam"/>
    <property type="match status" value="1"/>
</dbReference>
<protein>
    <recommendedName>
        <fullName evidence="2">PSP1 C-terminal domain-containing protein</fullName>
    </recommendedName>
</protein>
<feature type="compositionally biased region" description="Polar residues" evidence="1">
    <location>
        <begin position="384"/>
        <end position="400"/>
    </location>
</feature>
<feature type="compositionally biased region" description="Basic residues" evidence="1">
    <location>
        <begin position="368"/>
        <end position="382"/>
    </location>
</feature>
<reference evidence="3 4" key="1">
    <citation type="submission" date="2019-08" db="EMBL/GenBank/DDBJ databases">
        <title>Genome of Phaeodactylibacter luteus.</title>
        <authorList>
            <person name="Bowman J.P."/>
        </authorList>
    </citation>
    <scope>NUCLEOTIDE SEQUENCE [LARGE SCALE GENOMIC DNA]</scope>
    <source>
        <strain evidence="3 4">KCTC 42180</strain>
    </source>
</reference>
<dbReference type="Proteomes" id="UP000321580">
    <property type="component" value="Unassembled WGS sequence"/>
</dbReference>
<accession>A0A5C6RIH3</accession>
<feature type="domain" description="PSP1 C-terminal" evidence="2">
    <location>
        <begin position="114"/>
        <end position="199"/>
    </location>
</feature>
<gene>
    <name evidence="3" type="ORF">FRY97_17575</name>
</gene>
<proteinExistence type="predicted"/>